<organism evidence="3 4">
    <name type="scientific">Caenorhabditis angaria</name>
    <dbReference type="NCBI Taxonomy" id="860376"/>
    <lineage>
        <taxon>Eukaryota</taxon>
        <taxon>Metazoa</taxon>
        <taxon>Ecdysozoa</taxon>
        <taxon>Nematoda</taxon>
        <taxon>Chromadorea</taxon>
        <taxon>Rhabditida</taxon>
        <taxon>Rhabditina</taxon>
        <taxon>Rhabditomorpha</taxon>
        <taxon>Rhabditoidea</taxon>
        <taxon>Rhabditidae</taxon>
        <taxon>Peloderinae</taxon>
        <taxon>Caenorhabditis</taxon>
    </lineage>
</organism>
<sequence>MEDRSMDLIEDIENAPGIKEEILWFDENEENNWKTRSLNEPNFVEYMEEIDDFLSAETIGKEIKKEPNYYDAEKKCTIWDHVGDMDSVCKNQDIPEEVKPSTKKESKRKPRTSKSNIMKMSEKQKLEKKKLGARECTNRCYAKKKSKLQEITENVEKLRENVKKKKIDIMNIEMNLHHSVVMIRDWFGIEMLVVSRDLDTYKMKYEQCLGKIMNDENVIKLEREMTNAETVYFNAEADLEQKRKNQNTYGSIKCRAKTKKEQAQNSWSLKKLELEFEAICEYLHNLEIVKNQVSPNFLEVRNSMNLNEMYNLDSATREIFEDLLTFYNLPNPAPI</sequence>
<evidence type="ECO:0000256" key="2">
    <source>
        <dbReference type="SAM" id="MobiDB-lite"/>
    </source>
</evidence>
<keyword evidence="1" id="KW-0175">Coiled coil</keyword>
<accession>A0A9P1N161</accession>
<gene>
    <name evidence="3" type="ORF">CAMP_LOCUS10322</name>
</gene>
<reference evidence="3" key="1">
    <citation type="submission" date="2022-11" db="EMBL/GenBank/DDBJ databases">
        <authorList>
            <person name="Kikuchi T."/>
        </authorList>
    </citation>
    <scope>NUCLEOTIDE SEQUENCE</scope>
    <source>
        <strain evidence="3">PS1010</strain>
    </source>
</reference>
<dbReference type="Proteomes" id="UP001152747">
    <property type="component" value="Unassembled WGS sequence"/>
</dbReference>
<comment type="caution">
    <text evidence="3">The sequence shown here is derived from an EMBL/GenBank/DDBJ whole genome shotgun (WGS) entry which is preliminary data.</text>
</comment>
<name>A0A9P1N161_9PELO</name>
<feature type="region of interest" description="Disordered" evidence="2">
    <location>
        <begin position="90"/>
        <end position="117"/>
    </location>
</feature>
<keyword evidence="4" id="KW-1185">Reference proteome</keyword>
<protein>
    <submittedName>
        <fullName evidence="3">Uncharacterized protein</fullName>
    </submittedName>
</protein>
<dbReference type="EMBL" id="CANHGI010000004">
    <property type="protein sequence ID" value="CAI5447685.1"/>
    <property type="molecule type" value="Genomic_DNA"/>
</dbReference>
<feature type="coiled-coil region" evidence="1">
    <location>
        <begin position="141"/>
        <end position="175"/>
    </location>
</feature>
<evidence type="ECO:0000313" key="4">
    <source>
        <dbReference type="Proteomes" id="UP001152747"/>
    </source>
</evidence>
<proteinExistence type="predicted"/>
<dbReference type="AlphaFoldDB" id="A0A9P1N161"/>
<evidence type="ECO:0000256" key="1">
    <source>
        <dbReference type="SAM" id="Coils"/>
    </source>
</evidence>
<evidence type="ECO:0000313" key="3">
    <source>
        <dbReference type="EMBL" id="CAI5447685.1"/>
    </source>
</evidence>